<reference evidence="4" key="1">
    <citation type="submission" date="2023-07" db="EMBL/GenBank/DDBJ databases">
        <title>Black Yeasts Isolated from many extreme environments.</title>
        <authorList>
            <person name="Coleine C."/>
            <person name="Stajich J.E."/>
            <person name="Selbmann L."/>
        </authorList>
    </citation>
    <scope>NUCLEOTIDE SEQUENCE</scope>
    <source>
        <strain evidence="4">CCFEE 5485</strain>
    </source>
</reference>
<dbReference type="Pfam" id="PF23317">
    <property type="entry name" value="YVC1_C"/>
    <property type="match status" value="1"/>
</dbReference>
<keyword evidence="2" id="KW-0812">Transmembrane</keyword>
<dbReference type="PANTHER" id="PTHR35859:SF5">
    <property type="entry name" value="ION TRANSPORT DOMAIN-CONTAINING PROTEIN"/>
    <property type="match status" value="1"/>
</dbReference>
<protein>
    <recommendedName>
        <fullName evidence="3">Calcium channel YVC1-like C-terminal transmembrane domain-containing protein</fullName>
    </recommendedName>
</protein>
<dbReference type="PANTHER" id="PTHR35859">
    <property type="entry name" value="NONSELECTIVE CATION CHANNEL PROTEIN"/>
    <property type="match status" value="1"/>
</dbReference>
<comment type="caution">
    <text evidence="4">The sequence shown here is derived from an EMBL/GenBank/DDBJ whole genome shotgun (WGS) entry which is preliminary data.</text>
</comment>
<dbReference type="InterPro" id="IPR052971">
    <property type="entry name" value="TRP_calcium_channel"/>
</dbReference>
<keyword evidence="5" id="KW-1185">Reference proteome</keyword>
<feature type="transmembrane region" description="Helical" evidence="2">
    <location>
        <begin position="420"/>
        <end position="439"/>
    </location>
</feature>
<dbReference type="AlphaFoldDB" id="A0AAE0WU49"/>
<organism evidence="4 5">
    <name type="scientific">Recurvomyces mirabilis</name>
    <dbReference type="NCBI Taxonomy" id="574656"/>
    <lineage>
        <taxon>Eukaryota</taxon>
        <taxon>Fungi</taxon>
        <taxon>Dikarya</taxon>
        <taxon>Ascomycota</taxon>
        <taxon>Pezizomycotina</taxon>
        <taxon>Dothideomycetes</taxon>
        <taxon>Dothideomycetidae</taxon>
        <taxon>Mycosphaerellales</taxon>
        <taxon>Teratosphaeriaceae</taxon>
        <taxon>Recurvomyces</taxon>
    </lineage>
</organism>
<evidence type="ECO:0000259" key="3">
    <source>
        <dbReference type="Pfam" id="PF23317"/>
    </source>
</evidence>
<proteinExistence type="predicted"/>
<dbReference type="InterPro" id="IPR056336">
    <property type="entry name" value="YVC1_C"/>
</dbReference>
<name>A0AAE0WU49_9PEZI</name>
<feature type="region of interest" description="Disordered" evidence="1">
    <location>
        <begin position="99"/>
        <end position="138"/>
    </location>
</feature>
<gene>
    <name evidence="4" type="ORF">LTR78_002305</name>
</gene>
<evidence type="ECO:0000256" key="2">
    <source>
        <dbReference type="SAM" id="Phobius"/>
    </source>
</evidence>
<feature type="transmembrane region" description="Helical" evidence="2">
    <location>
        <begin position="280"/>
        <end position="299"/>
    </location>
</feature>
<dbReference type="EMBL" id="JAUTXT010000005">
    <property type="protein sequence ID" value="KAK3678209.1"/>
    <property type="molecule type" value="Genomic_DNA"/>
</dbReference>
<feature type="transmembrane region" description="Helical" evidence="2">
    <location>
        <begin position="215"/>
        <end position="234"/>
    </location>
</feature>
<keyword evidence="2" id="KW-0472">Membrane</keyword>
<evidence type="ECO:0000313" key="4">
    <source>
        <dbReference type="EMBL" id="KAK3678209.1"/>
    </source>
</evidence>
<dbReference type="Proteomes" id="UP001274830">
    <property type="component" value="Unassembled WGS sequence"/>
</dbReference>
<keyword evidence="2" id="KW-1133">Transmembrane helix</keyword>
<feature type="transmembrane region" description="Helical" evidence="2">
    <location>
        <begin position="311"/>
        <end position="334"/>
    </location>
</feature>
<sequence>MIDGPESWETLRKTVYSTQLKPLVTYLVDDTHHPALVNALLALKWHFAAVEASDDRGISQTRSLACEMVAWRFVTHLAENEAIEALCFDLPPICKSATKSAQPHGSIEADSETTPLLDGGSFEPDQSFADEDPEGASPDEATSFAAVFAGLNALEIAAVSEAKKFLSQKSIQRIIDGIWNGEIIFWETLGQHSTKQVKVYNERRSDPFCRLRVPLYSKVFEVMFFAAFLAFYYTVLVEKSIGHVTTAEILLYIWLASFAYNELAEFCDAGSALYSADFWALWDLGIITTGLAFLVVRTIGLIQNDGKLIDIAFDILSVEALFLVPRICSLLSLHPYFGTLLPCLKEMTKDFVKFLGLVAILYVGFNTTFAFLARGVYSVSKMNWILIKVFFGSSYLGFNLLPLLIRPLRLFVSAEDLRTIRIILLKATHWPFVGLILGWEKGRQYWKTRDGRPTASSRDQMRRLITRRPLSGMSFQQPMLSAGTEHPPLEEQARSERLPAEIAVDQIAAPSETIEALTTAVQDLRRQVEALTSLVAERSS</sequence>
<evidence type="ECO:0000313" key="5">
    <source>
        <dbReference type="Proteomes" id="UP001274830"/>
    </source>
</evidence>
<feature type="transmembrane region" description="Helical" evidence="2">
    <location>
        <begin position="241"/>
        <end position="260"/>
    </location>
</feature>
<feature type="transmembrane region" description="Helical" evidence="2">
    <location>
        <begin position="354"/>
        <end position="373"/>
    </location>
</feature>
<evidence type="ECO:0000256" key="1">
    <source>
        <dbReference type="SAM" id="MobiDB-lite"/>
    </source>
</evidence>
<accession>A0AAE0WU49</accession>
<feature type="transmembrane region" description="Helical" evidence="2">
    <location>
        <begin position="385"/>
        <end position="405"/>
    </location>
</feature>
<feature type="domain" description="Calcium channel YVC1-like C-terminal transmembrane" evidence="3">
    <location>
        <begin position="225"/>
        <end position="392"/>
    </location>
</feature>